<evidence type="ECO:0000256" key="4">
    <source>
        <dbReference type="ARBA" id="ARBA00021006"/>
    </source>
</evidence>
<geneLocation type="mitochondrion" evidence="19"/>
<gene>
    <name evidence="19" type="primary">ND4</name>
</gene>
<dbReference type="GO" id="GO:0048039">
    <property type="term" value="F:ubiquinone binding"/>
    <property type="evidence" value="ECO:0007669"/>
    <property type="project" value="TreeGrafter"/>
</dbReference>
<keyword evidence="8" id="KW-1278">Translocase</keyword>
<evidence type="ECO:0000256" key="9">
    <source>
        <dbReference type="ARBA" id="ARBA00022982"/>
    </source>
</evidence>
<proteinExistence type="inferred from homology"/>
<name>A0A075QY40_9META</name>
<evidence type="ECO:0000256" key="1">
    <source>
        <dbReference type="ARBA" id="ARBA00004225"/>
    </source>
</evidence>
<keyword evidence="14 16" id="KW-0472">Membrane</keyword>
<protein>
    <recommendedName>
        <fullName evidence="4 16">NADH-ubiquinone oxidoreductase chain 4</fullName>
        <ecNumber evidence="3 16">7.1.1.2</ecNumber>
    </recommendedName>
</protein>
<feature type="transmembrane region" description="Helical" evidence="16">
    <location>
        <begin position="63"/>
        <end position="82"/>
    </location>
</feature>
<dbReference type="InterPro" id="IPR010227">
    <property type="entry name" value="NADH_Q_OxRdtase_chainM/4"/>
</dbReference>
<keyword evidence="7 16" id="KW-0812">Transmembrane</keyword>
<evidence type="ECO:0000256" key="11">
    <source>
        <dbReference type="ARBA" id="ARBA00023027"/>
    </source>
</evidence>
<comment type="function">
    <text evidence="16">Core subunit of the mitochondrial membrane respiratory chain NADH dehydrogenase (Complex I) which catalyzes electron transfer from NADH through the respiratory chain, using ubiquinone as an electron acceptor. Essential for the catalytic activity and assembly of complex I.</text>
</comment>
<feature type="transmembrane region" description="Helical" evidence="16">
    <location>
        <begin position="145"/>
        <end position="167"/>
    </location>
</feature>
<dbReference type="AlphaFoldDB" id="A0A075QY40"/>
<keyword evidence="12 16" id="KW-0830">Ubiquinone</keyword>
<dbReference type="InterPro" id="IPR003918">
    <property type="entry name" value="NADH_UbQ_OxRdtase"/>
</dbReference>
<evidence type="ECO:0000256" key="3">
    <source>
        <dbReference type="ARBA" id="ARBA00012944"/>
    </source>
</evidence>
<reference evidence="19" key="1">
    <citation type="journal article" date="2014" name="Mol. Biol. Evol.">
        <title>Molecular phylogeny, biogeography, and habitat preference evolution of marsupials.</title>
        <authorList>
            <person name="Mitchell K.J."/>
            <person name="Pratt R.C."/>
            <person name="Watson L.N."/>
            <person name="Gibb G.C."/>
            <person name="Llamas B."/>
            <person name="Kasper M."/>
            <person name="Edson J."/>
            <person name="Hopwood B."/>
            <person name="Male D."/>
            <person name="Armstrong K."/>
            <person name="Meyer M."/>
            <person name="Hofreiter M."/>
            <person name="Austin J."/>
            <person name="Donnellan S.C."/>
            <person name="Lee M.S.Y."/>
            <person name="Phillips M.J."/>
            <person name="Cooper A."/>
        </authorList>
    </citation>
    <scope>NUCLEOTIDE SEQUENCE</scope>
</reference>
<feature type="transmembrane region" description="Helical" evidence="16">
    <location>
        <begin position="116"/>
        <end position="133"/>
    </location>
</feature>
<keyword evidence="13 16" id="KW-0496">Mitochondrion</keyword>
<dbReference type="EC" id="7.1.1.2" evidence="3 16"/>
<evidence type="ECO:0000259" key="18">
    <source>
        <dbReference type="Pfam" id="PF01059"/>
    </source>
</evidence>
<dbReference type="GO" id="GO:0015990">
    <property type="term" value="P:electron transport coupled proton transport"/>
    <property type="evidence" value="ECO:0007669"/>
    <property type="project" value="TreeGrafter"/>
</dbReference>
<comment type="similarity">
    <text evidence="2 16">Belongs to the complex I subunit 4 family.</text>
</comment>
<dbReference type="GO" id="GO:0031966">
    <property type="term" value="C:mitochondrial membrane"/>
    <property type="evidence" value="ECO:0007669"/>
    <property type="project" value="UniProtKB-SubCell"/>
</dbReference>
<feature type="transmembrane region" description="Helical" evidence="16">
    <location>
        <begin position="284"/>
        <end position="303"/>
    </location>
</feature>
<dbReference type="NCBIfam" id="TIGR01972">
    <property type="entry name" value="NDH_I_M"/>
    <property type="match status" value="1"/>
</dbReference>
<comment type="subcellular location">
    <subcellularLocation>
        <location evidence="1 16">Mitochondrion membrane</location>
        <topology evidence="1 16">Multi-pass membrane protein</topology>
    </subcellularLocation>
</comment>
<feature type="transmembrane region" description="Helical" evidence="16">
    <location>
        <begin position="389"/>
        <end position="408"/>
    </location>
</feature>
<evidence type="ECO:0000256" key="13">
    <source>
        <dbReference type="ARBA" id="ARBA00023128"/>
    </source>
</evidence>
<evidence type="ECO:0000256" key="10">
    <source>
        <dbReference type="ARBA" id="ARBA00022989"/>
    </source>
</evidence>
<evidence type="ECO:0000256" key="12">
    <source>
        <dbReference type="ARBA" id="ARBA00023075"/>
    </source>
</evidence>
<evidence type="ECO:0000256" key="14">
    <source>
        <dbReference type="ARBA" id="ARBA00023136"/>
    </source>
</evidence>
<feature type="transmembrane region" description="Helical" evidence="16">
    <location>
        <begin position="194"/>
        <end position="216"/>
    </location>
</feature>
<evidence type="ECO:0000256" key="6">
    <source>
        <dbReference type="ARBA" id="ARBA00022660"/>
    </source>
</evidence>
<feature type="transmembrane region" description="Helical" evidence="16">
    <location>
        <begin position="351"/>
        <end position="369"/>
    </location>
</feature>
<evidence type="ECO:0000313" key="19">
    <source>
        <dbReference type="EMBL" id="AIG23678.1"/>
    </source>
</evidence>
<feature type="transmembrane region" description="Helical" evidence="16">
    <location>
        <begin position="21"/>
        <end position="43"/>
    </location>
</feature>
<keyword evidence="5 16" id="KW-0813">Transport</keyword>
<evidence type="ECO:0000256" key="2">
    <source>
        <dbReference type="ARBA" id="ARBA00009025"/>
    </source>
</evidence>
<dbReference type="Pfam" id="PF00361">
    <property type="entry name" value="Proton_antipo_M"/>
    <property type="match status" value="1"/>
</dbReference>
<dbReference type="InterPro" id="IPR000260">
    <property type="entry name" value="NADH4_N"/>
</dbReference>
<keyword evidence="10 16" id="KW-1133">Transmembrane helix</keyword>
<feature type="domain" description="NADH:ubiquinone oxidoreductase chain 4 N-terminal" evidence="18">
    <location>
        <begin position="1"/>
        <end position="109"/>
    </location>
</feature>
<evidence type="ECO:0000256" key="8">
    <source>
        <dbReference type="ARBA" id="ARBA00022967"/>
    </source>
</evidence>
<feature type="transmembrane region" description="Helical" evidence="16">
    <location>
        <begin position="256"/>
        <end position="277"/>
    </location>
</feature>
<feature type="transmembrane region" description="Helical" evidence="16">
    <location>
        <begin position="436"/>
        <end position="457"/>
    </location>
</feature>
<dbReference type="PRINTS" id="PR01437">
    <property type="entry name" value="NUOXDRDTASE4"/>
</dbReference>
<feature type="transmembrane region" description="Helical" evidence="16">
    <location>
        <begin position="94"/>
        <end position="110"/>
    </location>
</feature>
<keyword evidence="9 16" id="KW-0249">Electron transport</keyword>
<comment type="catalytic activity">
    <reaction evidence="15 16">
        <text>a ubiquinone + NADH + 5 H(+)(in) = a ubiquinol + NAD(+) + 4 H(+)(out)</text>
        <dbReference type="Rhea" id="RHEA:29091"/>
        <dbReference type="Rhea" id="RHEA-COMP:9565"/>
        <dbReference type="Rhea" id="RHEA-COMP:9566"/>
        <dbReference type="ChEBI" id="CHEBI:15378"/>
        <dbReference type="ChEBI" id="CHEBI:16389"/>
        <dbReference type="ChEBI" id="CHEBI:17976"/>
        <dbReference type="ChEBI" id="CHEBI:57540"/>
        <dbReference type="ChEBI" id="CHEBI:57945"/>
        <dbReference type="EC" id="7.1.1.2"/>
    </reaction>
</comment>
<feature type="transmembrane region" description="Helical" evidence="16">
    <location>
        <begin position="223"/>
        <end position="244"/>
    </location>
</feature>
<organism evidence="19">
    <name type="scientific">Strigocuscus celebensis</name>
    <name type="common">little Celebes cuscus</name>
    <dbReference type="NCBI Taxonomy" id="293818"/>
    <lineage>
        <taxon>Eukaryota</taxon>
        <taxon>Metazoa</taxon>
        <taxon>Chordata</taxon>
        <taxon>Craniata</taxon>
        <taxon>Vertebrata</taxon>
        <taxon>Euteleostomi</taxon>
        <taxon>Mammalia</taxon>
        <taxon>Metatheria</taxon>
        <taxon>Diprotodontia</taxon>
        <taxon>Phalangeridae</taxon>
        <taxon>Strigocuscus</taxon>
    </lineage>
</organism>
<dbReference type="PANTHER" id="PTHR43507">
    <property type="entry name" value="NADH-UBIQUINONE OXIDOREDUCTASE CHAIN 4"/>
    <property type="match status" value="1"/>
</dbReference>
<sequence>MLTILIPTFMLIPLTWLSKKPWTWLNPTSHSLIISVISLTLIYHNSDLSHNYNNLFSTDSLSSPLLVMSCWLLPLMMIASQNHLSKESINRKKTYLTMLIILQLSLIMAFSSSELIMFYIMFETTLIPTLIVITRWGNQNERLNAGLYFLFYTLTGSLPLLVALLYLHNNLGSLHMLTISMMNTTMNPSPSNSLLWFACMTAFMVKMPLYGLHLWLPKAHVEAPIAGSMVLAAILLKLGGYGIMRMTILTQPITSNLYYPFIILSMWGTIMTSSICLRQTDLKSLIAYSSISHMGLVIIAALMQSTLSFMGATALMIAHGLTSSMLFCLANTNYERTHSRTMILARGLQTILPLMCTWWLLASLANLALPPSINLLGELTVIISSFSWSNFSIILLGLNTTITALYSLHMLMTSQRGKFTHHLYPIKPSFTREHTLMILHLIPLLLLSINPKFILGITY</sequence>
<dbReference type="GO" id="GO:0008137">
    <property type="term" value="F:NADH dehydrogenase (ubiquinone) activity"/>
    <property type="evidence" value="ECO:0007669"/>
    <property type="project" value="UniProtKB-UniRule"/>
</dbReference>
<dbReference type="GO" id="GO:0042773">
    <property type="term" value="P:ATP synthesis coupled electron transport"/>
    <property type="evidence" value="ECO:0007669"/>
    <property type="project" value="InterPro"/>
</dbReference>
<evidence type="ECO:0000259" key="17">
    <source>
        <dbReference type="Pfam" id="PF00361"/>
    </source>
</evidence>
<evidence type="ECO:0000256" key="5">
    <source>
        <dbReference type="ARBA" id="ARBA00022448"/>
    </source>
</evidence>
<dbReference type="PANTHER" id="PTHR43507:SF20">
    <property type="entry name" value="NADH-UBIQUINONE OXIDOREDUCTASE CHAIN 4"/>
    <property type="match status" value="1"/>
</dbReference>
<evidence type="ECO:0000256" key="16">
    <source>
        <dbReference type="RuleBase" id="RU003297"/>
    </source>
</evidence>
<dbReference type="InterPro" id="IPR001750">
    <property type="entry name" value="ND/Mrp_TM"/>
</dbReference>
<accession>A0A075QY40</accession>
<dbReference type="Pfam" id="PF01059">
    <property type="entry name" value="Oxidored_q5_N"/>
    <property type="match status" value="1"/>
</dbReference>
<keyword evidence="6 16" id="KW-0679">Respiratory chain</keyword>
<evidence type="ECO:0000256" key="7">
    <source>
        <dbReference type="ARBA" id="ARBA00022692"/>
    </source>
</evidence>
<evidence type="ECO:0000256" key="15">
    <source>
        <dbReference type="ARBA" id="ARBA00049551"/>
    </source>
</evidence>
<dbReference type="GO" id="GO:0003954">
    <property type="term" value="F:NADH dehydrogenase activity"/>
    <property type="evidence" value="ECO:0007669"/>
    <property type="project" value="TreeGrafter"/>
</dbReference>
<keyword evidence="11 16" id="KW-0520">NAD</keyword>
<dbReference type="EMBL" id="KJ868161">
    <property type="protein sequence ID" value="AIG23678.1"/>
    <property type="molecule type" value="Genomic_DNA"/>
</dbReference>
<feature type="domain" description="NADH:quinone oxidoreductase/Mrp antiporter transmembrane" evidence="17">
    <location>
        <begin position="112"/>
        <end position="402"/>
    </location>
</feature>
<feature type="transmembrane region" description="Helical" evidence="16">
    <location>
        <begin position="309"/>
        <end position="330"/>
    </location>
</feature>